<evidence type="ECO:0000313" key="4">
    <source>
        <dbReference type="Proteomes" id="UP000246077"/>
    </source>
</evidence>
<dbReference type="OrthoDB" id="9774491at2"/>
<gene>
    <name evidence="3" type="ORF">DKG75_12595</name>
</gene>
<reference evidence="4" key="1">
    <citation type="submission" date="2018-05" db="EMBL/GenBank/DDBJ databases">
        <title>Zavarzinia sp. HR-AS.</title>
        <authorList>
            <person name="Lee Y."/>
            <person name="Jeon C.O."/>
        </authorList>
    </citation>
    <scope>NUCLEOTIDE SEQUENCE [LARGE SCALE GENOMIC DNA]</scope>
    <source>
        <strain evidence="4">DSM 1231</strain>
    </source>
</reference>
<dbReference type="EMBL" id="QGLF01000003">
    <property type="protein sequence ID" value="PWR20824.1"/>
    <property type="molecule type" value="Genomic_DNA"/>
</dbReference>
<comment type="caution">
    <text evidence="3">The sequence shown here is derived from an EMBL/GenBank/DDBJ whole genome shotgun (WGS) entry which is preliminary data.</text>
</comment>
<dbReference type="GO" id="GO:0005737">
    <property type="term" value="C:cytoplasm"/>
    <property type="evidence" value="ECO:0007669"/>
    <property type="project" value="TreeGrafter"/>
</dbReference>
<evidence type="ECO:0000256" key="1">
    <source>
        <dbReference type="ARBA" id="ARBA00022741"/>
    </source>
</evidence>
<dbReference type="PANTHER" id="PTHR12169">
    <property type="entry name" value="ATPASE N2B"/>
    <property type="match status" value="1"/>
</dbReference>
<dbReference type="Pfam" id="PF03969">
    <property type="entry name" value="AFG1_ATPase"/>
    <property type="match status" value="1"/>
</dbReference>
<proteinExistence type="predicted"/>
<organism evidence="3 4">
    <name type="scientific">Zavarzinia compransoris</name>
    <dbReference type="NCBI Taxonomy" id="1264899"/>
    <lineage>
        <taxon>Bacteria</taxon>
        <taxon>Pseudomonadati</taxon>
        <taxon>Pseudomonadota</taxon>
        <taxon>Alphaproteobacteria</taxon>
        <taxon>Rhodospirillales</taxon>
        <taxon>Zavarziniaceae</taxon>
        <taxon>Zavarzinia</taxon>
    </lineage>
</organism>
<keyword evidence="1" id="KW-0547">Nucleotide-binding</keyword>
<keyword evidence="3" id="KW-0131">Cell cycle</keyword>
<dbReference type="GO" id="GO:0016887">
    <property type="term" value="F:ATP hydrolysis activity"/>
    <property type="evidence" value="ECO:0007669"/>
    <property type="project" value="InterPro"/>
</dbReference>
<protein>
    <submittedName>
        <fullName evidence="3">Cell division protein ZapE</fullName>
    </submittedName>
</protein>
<dbReference type="NCBIfam" id="NF040713">
    <property type="entry name" value="ZapE"/>
    <property type="match status" value="1"/>
</dbReference>
<evidence type="ECO:0000313" key="3">
    <source>
        <dbReference type="EMBL" id="PWR20824.1"/>
    </source>
</evidence>
<keyword evidence="2" id="KW-0067">ATP-binding</keyword>
<evidence type="ECO:0000256" key="2">
    <source>
        <dbReference type="ARBA" id="ARBA00022840"/>
    </source>
</evidence>
<dbReference type="GO" id="GO:0051301">
    <property type="term" value="P:cell division"/>
    <property type="evidence" value="ECO:0007669"/>
    <property type="project" value="UniProtKB-KW"/>
</dbReference>
<dbReference type="SUPFAM" id="SSF52540">
    <property type="entry name" value="P-loop containing nucleoside triphosphate hydrolases"/>
    <property type="match status" value="1"/>
</dbReference>
<dbReference type="PANTHER" id="PTHR12169:SF6">
    <property type="entry name" value="AFG1-LIKE ATPASE"/>
    <property type="match status" value="1"/>
</dbReference>
<name>A0A317E315_9PROT</name>
<sequence>MSGPLDAYQALVAAGAVESDPAQRLAIEKLEILHQRLALWTPPEARAARGLFGWLTGARRSHEEMPEGLYLYGGVGRGKSMLMDLFFRGAPIERKRRVHFHAFMQEIHARINAHRRLGDAERAKRGGDDPIPAVARDIAAEARLLCFDEFQVTYVADAMILGRLFHHLWAEQVVVVATSNRAPRELYLGGLNRPLFLPFIEELEKTLDVLHLDGARDWRMARLAGHKVYFSPLGPEAARALDEAFADLTRGADAAPVDLDIQGRKLVIPKAAYGVARAGFDDLCAAALGPADYLAIARAFHTLVLDGIPRLTPEKRNEAKRFVTLIDALYEARAKLVCSAAAPPETLYPEGDGAFEFERTVSRLNEMQSDEYLALGHGID</sequence>
<dbReference type="GO" id="GO:0005524">
    <property type="term" value="F:ATP binding"/>
    <property type="evidence" value="ECO:0007669"/>
    <property type="project" value="UniProtKB-KW"/>
</dbReference>
<dbReference type="InterPro" id="IPR027417">
    <property type="entry name" value="P-loop_NTPase"/>
</dbReference>
<keyword evidence="4" id="KW-1185">Reference proteome</keyword>
<keyword evidence="3" id="KW-0132">Cell division</keyword>
<dbReference type="AlphaFoldDB" id="A0A317E315"/>
<dbReference type="Gene3D" id="3.40.50.300">
    <property type="entry name" value="P-loop containing nucleotide triphosphate hydrolases"/>
    <property type="match status" value="1"/>
</dbReference>
<dbReference type="RefSeq" id="WP_109921468.1">
    <property type="nucleotide sequence ID" value="NZ_QGLF01000003.1"/>
</dbReference>
<dbReference type="InterPro" id="IPR005654">
    <property type="entry name" value="ATPase_AFG1-like"/>
</dbReference>
<accession>A0A317E315</accession>
<dbReference type="Proteomes" id="UP000246077">
    <property type="component" value="Unassembled WGS sequence"/>
</dbReference>